<dbReference type="EMBL" id="JACCBH010000001">
    <property type="protein sequence ID" value="NYD54425.1"/>
    <property type="molecule type" value="Genomic_DNA"/>
</dbReference>
<dbReference type="SUPFAM" id="SSF56524">
    <property type="entry name" value="Oxidoreductase molybdopterin-binding domain"/>
    <property type="match status" value="1"/>
</dbReference>
<keyword evidence="2" id="KW-0472">Membrane</keyword>
<accession>A0A7Y9EWP4</accession>
<reference evidence="4 5" key="1">
    <citation type="submission" date="2020-07" db="EMBL/GenBank/DDBJ databases">
        <title>Sequencing the genomes of 1000 actinobacteria strains.</title>
        <authorList>
            <person name="Klenk H.-P."/>
        </authorList>
    </citation>
    <scope>NUCLEOTIDE SEQUENCE [LARGE SCALE GENOMIC DNA]</scope>
    <source>
        <strain evidence="4 5">DSM 22185</strain>
    </source>
</reference>
<keyword evidence="2" id="KW-0812">Transmembrane</keyword>
<dbReference type="Proteomes" id="UP000552045">
    <property type="component" value="Unassembled WGS sequence"/>
</dbReference>
<protein>
    <submittedName>
        <fullName evidence="4">DMSO/TMAO reductase YedYZ molybdopterin-dependent catalytic subunit</fullName>
    </submittedName>
</protein>
<feature type="transmembrane region" description="Helical" evidence="2">
    <location>
        <begin position="20"/>
        <end position="41"/>
    </location>
</feature>
<dbReference type="Pfam" id="PF00174">
    <property type="entry name" value="Oxidored_molyb"/>
    <property type="match status" value="1"/>
</dbReference>
<dbReference type="GO" id="GO:0043546">
    <property type="term" value="F:molybdopterin cofactor binding"/>
    <property type="evidence" value="ECO:0007669"/>
    <property type="project" value="TreeGrafter"/>
</dbReference>
<dbReference type="SUPFAM" id="SSF81296">
    <property type="entry name" value="E set domains"/>
    <property type="match status" value="1"/>
</dbReference>
<evidence type="ECO:0000313" key="4">
    <source>
        <dbReference type="EMBL" id="NYD54425.1"/>
    </source>
</evidence>
<dbReference type="AlphaFoldDB" id="A0A7Y9EWP4"/>
<dbReference type="PANTHER" id="PTHR19372:SF7">
    <property type="entry name" value="SULFITE OXIDASE, MITOCHONDRIAL"/>
    <property type="match status" value="1"/>
</dbReference>
<dbReference type="InterPro" id="IPR014756">
    <property type="entry name" value="Ig_E-set"/>
</dbReference>
<dbReference type="PANTHER" id="PTHR19372">
    <property type="entry name" value="SULFITE REDUCTASE"/>
    <property type="match status" value="1"/>
</dbReference>
<keyword evidence="2" id="KW-1133">Transmembrane helix</keyword>
<feature type="domain" description="Oxidoreductase molybdopterin-binding" evidence="3">
    <location>
        <begin position="251"/>
        <end position="398"/>
    </location>
</feature>
<name>A0A7Y9EWP4_9MICO</name>
<feature type="transmembrane region" description="Helical" evidence="2">
    <location>
        <begin position="127"/>
        <end position="148"/>
    </location>
</feature>
<dbReference type="PRINTS" id="PR00407">
    <property type="entry name" value="EUMOPTERIN"/>
</dbReference>
<dbReference type="InterPro" id="IPR036374">
    <property type="entry name" value="OxRdtase_Mopterin-bd_sf"/>
</dbReference>
<feature type="transmembrane region" description="Helical" evidence="2">
    <location>
        <begin position="103"/>
        <end position="121"/>
    </location>
</feature>
<sequence length="529" mass="54491">MTLRTTPTPTRSAGMHLRPAVAGVASAVLGVGIGQLVAVFAPGSAPFAVIGGALIDAAPAWAKDTAIAWFGTADKVALLVGIALVLVLLAAGVGLLEVRRPPVGAVIFGVLGIAVGALALTRANAGLLAWLPSVAAGAAAVVALRLLVRRLPPMAAVRHEEEGAPEPSRLDRRRFLVAAGVTTGIGVIATLFGEALRAGSTAISAVRDAIRLPAASSPAAAPPPDAAEDIPGLSPLITPNSDFYRIDTALIVPSVDPADWSLRIHGMVENEVVLTWDELLALPLIERAVTLSCVSNPVGGSLVGTAVWLGHPIRDLLARAHPLAGADMVLSRSIDGFTAGTPLTALTDERDALLAVGMNGEPLPLSHGFPVRMVVPGLYGYVSATKWVTDLEVTRFDRARAYWTDRGWAAEGPIKLQSRIDVPRAGRPVAAGATVIAGVAWLPGTGVSGVEVQIDDGAWLPATLAAQSGASASADIWAQWSLPWDATPGEHRIQCRAVDAHGRVQTGSEAPPAPDGASGWHSVRVSVDA</sequence>
<evidence type="ECO:0000259" key="3">
    <source>
        <dbReference type="Pfam" id="PF00174"/>
    </source>
</evidence>
<proteinExistence type="predicted"/>
<evidence type="ECO:0000313" key="5">
    <source>
        <dbReference type="Proteomes" id="UP000552045"/>
    </source>
</evidence>
<dbReference type="GO" id="GO:0020037">
    <property type="term" value="F:heme binding"/>
    <property type="evidence" value="ECO:0007669"/>
    <property type="project" value="TreeGrafter"/>
</dbReference>
<feature type="region of interest" description="Disordered" evidence="1">
    <location>
        <begin position="504"/>
        <end position="529"/>
    </location>
</feature>
<dbReference type="InterPro" id="IPR000572">
    <property type="entry name" value="OxRdtase_Mopterin-bd_dom"/>
</dbReference>
<feature type="transmembrane region" description="Helical" evidence="2">
    <location>
        <begin position="76"/>
        <end position="96"/>
    </location>
</feature>
<feature type="transmembrane region" description="Helical" evidence="2">
    <location>
        <begin position="175"/>
        <end position="193"/>
    </location>
</feature>
<dbReference type="Gene3D" id="2.60.40.650">
    <property type="match status" value="1"/>
</dbReference>
<dbReference type="InterPro" id="IPR008335">
    <property type="entry name" value="Mopterin_OxRdtase_euk"/>
</dbReference>
<evidence type="ECO:0000256" key="1">
    <source>
        <dbReference type="SAM" id="MobiDB-lite"/>
    </source>
</evidence>
<dbReference type="Gene3D" id="3.90.420.10">
    <property type="entry name" value="Oxidoreductase, molybdopterin-binding domain"/>
    <property type="match status" value="1"/>
</dbReference>
<gene>
    <name evidence="4" type="ORF">BKA02_001480</name>
</gene>
<keyword evidence="5" id="KW-1185">Reference proteome</keyword>
<dbReference type="GO" id="GO:0008482">
    <property type="term" value="F:sulfite oxidase activity"/>
    <property type="evidence" value="ECO:0007669"/>
    <property type="project" value="TreeGrafter"/>
</dbReference>
<organism evidence="4 5">
    <name type="scientific">Microbacterium pseudoresistens</name>
    <dbReference type="NCBI Taxonomy" id="640634"/>
    <lineage>
        <taxon>Bacteria</taxon>
        <taxon>Bacillati</taxon>
        <taxon>Actinomycetota</taxon>
        <taxon>Actinomycetes</taxon>
        <taxon>Micrococcales</taxon>
        <taxon>Microbacteriaceae</taxon>
        <taxon>Microbacterium</taxon>
    </lineage>
</organism>
<dbReference type="RefSeq" id="WP_246285994.1">
    <property type="nucleotide sequence ID" value="NZ_BAABLC010000001.1"/>
</dbReference>
<evidence type="ECO:0000256" key="2">
    <source>
        <dbReference type="SAM" id="Phobius"/>
    </source>
</evidence>
<comment type="caution">
    <text evidence="4">The sequence shown here is derived from an EMBL/GenBank/DDBJ whole genome shotgun (WGS) entry which is preliminary data.</text>
</comment>
<dbReference type="GO" id="GO:0006790">
    <property type="term" value="P:sulfur compound metabolic process"/>
    <property type="evidence" value="ECO:0007669"/>
    <property type="project" value="TreeGrafter"/>
</dbReference>